<evidence type="ECO:0000313" key="2">
    <source>
        <dbReference type="Proteomes" id="UP001179952"/>
    </source>
</evidence>
<gene>
    <name evidence="1" type="ORF">QJS04_geneDACA000729</name>
</gene>
<comment type="caution">
    <text evidence="1">The sequence shown here is derived from an EMBL/GenBank/DDBJ whole genome shotgun (WGS) entry which is preliminary data.</text>
</comment>
<organism evidence="1 2">
    <name type="scientific">Acorus gramineus</name>
    <name type="common">Dwarf sweet flag</name>
    <dbReference type="NCBI Taxonomy" id="55184"/>
    <lineage>
        <taxon>Eukaryota</taxon>
        <taxon>Viridiplantae</taxon>
        <taxon>Streptophyta</taxon>
        <taxon>Embryophyta</taxon>
        <taxon>Tracheophyta</taxon>
        <taxon>Spermatophyta</taxon>
        <taxon>Magnoliopsida</taxon>
        <taxon>Liliopsida</taxon>
        <taxon>Acoraceae</taxon>
        <taxon>Acorus</taxon>
    </lineage>
</organism>
<accession>A0AAV9APK1</accession>
<keyword evidence="2" id="KW-1185">Reference proteome</keyword>
<dbReference type="Proteomes" id="UP001179952">
    <property type="component" value="Unassembled WGS sequence"/>
</dbReference>
<evidence type="ECO:0000313" key="1">
    <source>
        <dbReference type="EMBL" id="KAK1265997.1"/>
    </source>
</evidence>
<reference evidence="1" key="2">
    <citation type="submission" date="2023-06" db="EMBL/GenBank/DDBJ databases">
        <authorList>
            <person name="Ma L."/>
            <person name="Liu K.-W."/>
            <person name="Li Z."/>
            <person name="Hsiao Y.-Y."/>
            <person name="Qi Y."/>
            <person name="Fu T."/>
            <person name="Tang G."/>
            <person name="Zhang D."/>
            <person name="Sun W.-H."/>
            <person name="Liu D.-K."/>
            <person name="Li Y."/>
            <person name="Chen G.-Z."/>
            <person name="Liu X.-D."/>
            <person name="Liao X.-Y."/>
            <person name="Jiang Y.-T."/>
            <person name="Yu X."/>
            <person name="Hao Y."/>
            <person name="Huang J."/>
            <person name="Zhao X.-W."/>
            <person name="Ke S."/>
            <person name="Chen Y.-Y."/>
            <person name="Wu W.-L."/>
            <person name="Hsu J.-L."/>
            <person name="Lin Y.-F."/>
            <person name="Huang M.-D."/>
            <person name="Li C.-Y."/>
            <person name="Huang L."/>
            <person name="Wang Z.-W."/>
            <person name="Zhao X."/>
            <person name="Zhong W.-Y."/>
            <person name="Peng D.-H."/>
            <person name="Ahmad S."/>
            <person name="Lan S."/>
            <person name="Zhang J.-S."/>
            <person name="Tsai W.-C."/>
            <person name="Van De Peer Y."/>
            <person name="Liu Z.-J."/>
        </authorList>
    </citation>
    <scope>NUCLEOTIDE SEQUENCE</scope>
    <source>
        <strain evidence="1">SCP</strain>
        <tissue evidence="1">Leaves</tissue>
    </source>
</reference>
<name>A0AAV9APK1_ACOGR</name>
<sequence length="54" mass="6060">MKGIKLSDCSIYELIKGGEESLIAEDSRLYRMIDYFCPIQAYGDAASEPPGLWD</sequence>
<protein>
    <submittedName>
        <fullName evidence="1">Uncharacterized protein</fullName>
    </submittedName>
</protein>
<proteinExistence type="predicted"/>
<dbReference type="EMBL" id="JAUJYN010000007">
    <property type="protein sequence ID" value="KAK1265997.1"/>
    <property type="molecule type" value="Genomic_DNA"/>
</dbReference>
<reference evidence="1" key="1">
    <citation type="journal article" date="2023" name="Nat. Commun.">
        <title>Diploid and tetraploid genomes of Acorus and the evolution of monocots.</title>
        <authorList>
            <person name="Ma L."/>
            <person name="Liu K.W."/>
            <person name="Li Z."/>
            <person name="Hsiao Y.Y."/>
            <person name="Qi Y."/>
            <person name="Fu T."/>
            <person name="Tang G.D."/>
            <person name="Zhang D."/>
            <person name="Sun W.H."/>
            <person name="Liu D.K."/>
            <person name="Li Y."/>
            <person name="Chen G.Z."/>
            <person name="Liu X.D."/>
            <person name="Liao X.Y."/>
            <person name="Jiang Y.T."/>
            <person name="Yu X."/>
            <person name="Hao Y."/>
            <person name="Huang J."/>
            <person name="Zhao X.W."/>
            <person name="Ke S."/>
            <person name="Chen Y.Y."/>
            <person name="Wu W.L."/>
            <person name="Hsu J.L."/>
            <person name="Lin Y.F."/>
            <person name="Huang M.D."/>
            <person name="Li C.Y."/>
            <person name="Huang L."/>
            <person name="Wang Z.W."/>
            <person name="Zhao X."/>
            <person name="Zhong W.Y."/>
            <person name="Peng D.H."/>
            <person name="Ahmad S."/>
            <person name="Lan S."/>
            <person name="Zhang J.S."/>
            <person name="Tsai W.C."/>
            <person name="Van de Peer Y."/>
            <person name="Liu Z.J."/>
        </authorList>
    </citation>
    <scope>NUCLEOTIDE SEQUENCE</scope>
    <source>
        <strain evidence="1">SCP</strain>
    </source>
</reference>
<dbReference type="AlphaFoldDB" id="A0AAV9APK1"/>